<dbReference type="Gene3D" id="3.40.50.150">
    <property type="entry name" value="Vaccinia Virus protein VP39"/>
    <property type="match status" value="1"/>
</dbReference>
<dbReference type="RefSeq" id="WP_109359962.1">
    <property type="nucleotide sequence ID" value="NZ_QFRJ01000009.1"/>
</dbReference>
<protein>
    <submittedName>
        <fullName evidence="1">Methyltransferase</fullName>
    </submittedName>
</protein>
<name>A0A2U2XB19_9FLAO</name>
<accession>A0A2U2XB19</accession>
<dbReference type="SUPFAM" id="SSF53335">
    <property type="entry name" value="S-adenosyl-L-methionine-dependent methyltransferases"/>
    <property type="match status" value="1"/>
</dbReference>
<dbReference type="AlphaFoldDB" id="A0A2U2XB19"/>
<dbReference type="GO" id="GO:0008168">
    <property type="term" value="F:methyltransferase activity"/>
    <property type="evidence" value="ECO:0007669"/>
    <property type="project" value="UniProtKB-KW"/>
</dbReference>
<keyword evidence="1" id="KW-0489">Methyltransferase</keyword>
<reference evidence="1 2" key="2">
    <citation type="submission" date="2018-05" db="EMBL/GenBank/DDBJ databases">
        <authorList>
            <person name="Lanie J.A."/>
            <person name="Ng W.-L."/>
            <person name="Kazmierczak K.M."/>
            <person name="Andrzejewski T.M."/>
            <person name="Davidsen T.M."/>
            <person name="Wayne K.J."/>
            <person name="Tettelin H."/>
            <person name="Glass J.I."/>
            <person name="Rusch D."/>
            <person name="Podicherti R."/>
            <person name="Tsui H.-C.T."/>
            <person name="Winkler M.E."/>
        </authorList>
    </citation>
    <scope>NUCLEOTIDE SEQUENCE [LARGE SCALE GENOMIC DNA]</scope>
    <source>
        <strain evidence="1 2">C305</strain>
    </source>
</reference>
<reference evidence="1 2" key="1">
    <citation type="submission" date="2018-05" db="EMBL/GenBank/DDBJ databases">
        <title>Brumimicrobium oceani sp. nov., isolated from coastal sediment.</title>
        <authorList>
            <person name="Kou Y."/>
        </authorList>
    </citation>
    <scope>NUCLEOTIDE SEQUENCE [LARGE SCALE GENOMIC DNA]</scope>
    <source>
        <strain evidence="1 2">C305</strain>
    </source>
</reference>
<gene>
    <name evidence="1" type="ORF">DIT68_11545</name>
</gene>
<evidence type="ECO:0000313" key="1">
    <source>
        <dbReference type="EMBL" id="PWH84999.1"/>
    </source>
</evidence>
<dbReference type="OrthoDB" id="5464618at2"/>
<proteinExistence type="predicted"/>
<dbReference type="Pfam" id="PF13578">
    <property type="entry name" value="Methyltransf_24"/>
    <property type="match status" value="1"/>
</dbReference>
<sequence>MIYLVREYIKYCLIAKNRHGIHSPFVYDFNDKCLSLPIPKFEYSVFKALQKSYANNRESIEVTDLGAGSRKLKKQRSISKIASVSGSNGKYGKLLFRLVAHYQPKKILELGTSLGLGTYMMSSASEEVEITTVEGCKNTYEMARRSFPSSQHIKVDFVNNDFLSFLEKLKNDIVFDLIFIDGDHKSESLFKQLELLSPHIHDETIIVLDDIRWSKDMLFAWKELVRNPYYHLTIDLFKLGIIMKRSHQEKEGFVIKY</sequence>
<comment type="caution">
    <text evidence="1">The sequence shown here is derived from an EMBL/GenBank/DDBJ whole genome shotgun (WGS) entry which is preliminary data.</text>
</comment>
<dbReference type="Proteomes" id="UP000245370">
    <property type="component" value="Unassembled WGS sequence"/>
</dbReference>
<dbReference type="EMBL" id="QFRJ01000009">
    <property type="protein sequence ID" value="PWH84999.1"/>
    <property type="molecule type" value="Genomic_DNA"/>
</dbReference>
<keyword evidence="1" id="KW-0808">Transferase</keyword>
<keyword evidence="2" id="KW-1185">Reference proteome</keyword>
<dbReference type="GO" id="GO:0032259">
    <property type="term" value="P:methylation"/>
    <property type="evidence" value="ECO:0007669"/>
    <property type="project" value="UniProtKB-KW"/>
</dbReference>
<dbReference type="InterPro" id="IPR029063">
    <property type="entry name" value="SAM-dependent_MTases_sf"/>
</dbReference>
<evidence type="ECO:0000313" key="2">
    <source>
        <dbReference type="Proteomes" id="UP000245370"/>
    </source>
</evidence>
<organism evidence="1 2">
    <name type="scientific">Brumimicrobium oceani</name>
    <dbReference type="NCBI Taxonomy" id="2100725"/>
    <lineage>
        <taxon>Bacteria</taxon>
        <taxon>Pseudomonadati</taxon>
        <taxon>Bacteroidota</taxon>
        <taxon>Flavobacteriia</taxon>
        <taxon>Flavobacteriales</taxon>
        <taxon>Crocinitomicaceae</taxon>
        <taxon>Brumimicrobium</taxon>
    </lineage>
</organism>